<organism evidence="2 3">
    <name type="scientific">Ascoidea rubescens DSM 1968</name>
    <dbReference type="NCBI Taxonomy" id="1344418"/>
    <lineage>
        <taxon>Eukaryota</taxon>
        <taxon>Fungi</taxon>
        <taxon>Dikarya</taxon>
        <taxon>Ascomycota</taxon>
        <taxon>Saccharomycotina</taxon>
        <taxon>Saccharomycetes</taxon>
        <taxon>Ascoideaceae</taxon>
        <taxon>Ascoidea</taxon>
    </lineage>
</organism>
<evidence type="ECO:0000313" key="2">
    <source>
        <dbReference type="EMBL" id="ODV63073.1"/>
    </source>
</evidence>
<keyword evidence="3" id="KW-1185">Reference proteome</keyword>
<dbReference type="Proteomes" id="UP000095038">
    <property type="component" value="Unassembled WGS sequence"/>
</dbReference>
<proteinExistence type="predicted"/>
<reference evidence="3" key="1">
    <citation type="submission" date="2016-05" db="EMBL/GenBank/DDBJ databases">
        <title>Comparative genomics of biotechnologically important yeasts.</title>
        <authorList>
            <consortium name="DOE Joint Genome Institute"/>
            <person name="Riley R."/>
            <person name="Haridas S."/>
            <person name="Wolfe K.H."/>
            <person name="Lopes M.R."/>
            <person name="Hittinger C.T."/>
            <person name="Goker M."/>
            <person name="Salamov A."/>
            <person name="Wisecaver J."/>
            <person name="Long T.M."/>
            <person name="Aerts A.L."/>
            <person name="Barry K."/>
            <person name="Choi C."/>
            <person name="Clum A."/>
            <person name="Coughlan A.Y."/>
            <person name="Deshpande S."/>
            <person name="Douglass A.P."/>
            <person name="Hanson S.J."/>
            <person name="Klenk H.-P."/>
            <person name="Labutti K."/>
            <person name="Lapidus A."/>
            <person name="Lindquist E."/>
            <person name="Lipzen A."/>
            <person name="Meier-Kolthoff J.P."/>
            <person name="Ohm R.A."/>
            <person name="Otillar R.P."/>
            <person name="Pangilinan J."/>
            <person name="Peng Y."/>
            <person name="Rokas A."/>
            <person name="Rosa C.A."/>
            <person name="Scheuner C."/>
            <person name="Sibirny A.A."/>
            <person name="Slot J.C."/>
            <person name="Stielow J.B."/>
            <person name="Sun H."/>
            <person name="Kurtzman C.P."/>
            <person name="Blackwell M."/>
            <person name="Grigoriev I.V."/>
            <person name="Jeffries T.W."/>
        </authorList>
    </citation>
    <scope>NUCLEOTIDE SEQUENCE [LARGE SCALE GENOMIC DNA]</scope>
    <source>
        <strain evidence="3">DSM 1968</strain>
    </source>
</reference>
<evidence type="ECO:0000256" key="1">
    <source>
        <dbReference type="SAM" id="MobiDB-lite"/>
    </source>
</evidence>
<dbReference type="GeneID" id="30966338"/>
<dbReference type="EMBL" id="KV454476">
    <property type="protein sequence ID" value="ODV63073.1"/>
    <property type="molecule type" value="Genomic_DNA"/>
</dbReference>
<name>A0A1D2VN89_9ASCO</name>
<dbReference type="AlphaFoldDB" id="A0A1D2VN89"/>
<protein>
    <submittedName>
        <fullName evidence="2">Uncharacterized protein</fullName>
    </submittedName>
</protein>
<dbReference type="InParanoid" id="A0A1D2VN89"/>
<accession>A0A1D2VN89</accession>
<feature type="compositionally biased region" description="Basic and acidic residues" evidence="1">
    <location>
        <begin position="33"/>
        <end position="42"/>
    </location>
</feature>
<evidence type="ECO:0000313" key="3">
    <source>
        <dbReference type="Proteomes" id="UP000095038"/>
    </source>
</evidence>
<feature type="compositionally biased region" description="Basic and acidic residues" evidence="1">
    <location>
        <begin position="1"/>
        <end position="10"/>
    </location>
</feature>
<sequence>MSFNSNDKKTNSISTKDLNKSEKKPSQNHPTKSKNDQKHSFLDDAYDTYMNDTNLQ</sequence>
<dbReference type="RefSeq" id="XP_020049380.1">
    <property type="nucleotide sequence ID" value="XM_020192702.1"/>
</dbReference>
<feature type="region of interest" description="Disordered" evidence="1">
    <location>
        <begin position="1"/>
        <end position="56"/>
    </location>
</feature>
<gene>
    <name evidence="2" type="ORF">ASCRUDRAFT_74472</name>
</gene>